<dbReference type="KEGG" id="lrs:PX52LOC_08026"/>
<dbReference type="SMART" id="SM00671">
    <property type="entry name" value="SEL1"/>
    <property type="match status" value="7"/>
</dbReference>
<dbReference type="EMBL" id="CP042425">
    <property type="protein sequence ID" value="QEL20904.1"/>
    <property type="molecule type" value="Genomic_DNA"/>
</dbReference>
<dbReference type="PANTHER" id="PTHR11102:SF160">
    <property type="entry name" value="ERAD-ASSOCIATED E3 UBIQUITIN-PROTEIN LIGASE COMPONENT HRD3"/>
    <property type="match status" value="1"/>
</dbReference>
<dbReference type="InterPro" id="IPR036770">
    <property type="entry name" value="Ankyrin_rpt-contain_sf"/>
</dbReference>
<accession>A0A5C1AUI4</accession>
<dbReference type="Gene3D" id="1.25.40.20">
    <property type="entry name" value="Ankyrin repeat-containing domain"/>
    <property type="match status" value="1"/>
</dbReference>
<evidence type="ECO:0000313" key="2">
    <source>
        <dbReference type="Proteomes" id="UP000324974"/>
    </source>
</evidence>
<dbReference type="AlphaFoldDB" id="A0A5C1AUI4"/>
<sequence length="929" mass="100940">MTDDIEGFTVTLFHPNGTLSKAVVGLRISEPTPDVDPDATLVPFLQATARRLSPAWGDGGERFDVADETKRETHSVDTRCGGYKVGTADRHLAVRFRYDESEQEMFPVPRYESRWYSVAGLPDGWRVAASVYRVWNAGTLETARVQVRCVLPAEHEAAVIADFRAACEDDTRRPRVLGLVPARPLEALQQVWELAVRTRHGGADLAAVLTPFAYSGIASWEQDAAGDPRAAVLAGDCHLLGLGWQAKDRDRAEAFYRQAVAAGDLTAMTNLAELLDARNPAEATDLLRTAAEAGEARAQGLYGKRCFTGTGGVAKDADAARTWFEQGADGDDARSQNNLASLVQKSEPSKAERLLRRAAERGEPVAMLNVGKICWEPAARNQAPDHDEAMIWFRRSARRGHVPAQTRLGQEYVRGVGCTKDPAAGRHWFLQAARGGDPMAQLNVGVMFEKADGGPAAFEDAELWFRTAAAAGNETAKQYHADLLKWRADDLARREEAGELPYARVPSPYTLNALLYTQNLDPNDRSGGLPQYGWRGGWKMFSFLMPAPDTVVFGVSEDEDQTEGRAGFPPQSATLPLAEFLADGPPAGLIDQSDLSVLVPVLEHVLANLAQPEPVWLQTLRLHAAVCSCSVDVIRDRATWTTSLARAGGRDALYWAVRSNRADAVGLLLADLGGDANAKYDDGTTLTPLMGAVIVAARDEPELPVFDALLRGGADVNARNSRGETALAWMLDLASTDGIWRPTAFDWLLANKADPNAADQDGRTPLALVMGSKFLPEVKHDLATKLFAAGATVPPALRDAFHTAAKTWHAAGWRLGFTLIARSDRDKWADDTTLFFRDAVAGVETAVGTVTTLPRTNVPYAADESFSYDAELRAAGATLFVRVVQRRETVGPPEESVGWYTSTDAGHTWAWTWGRPPETPTVELCHVSG</sequence>
<dbReference type="PANTHER" id="PTHR11102">
    <property type="entry name" value="SEL-1-LIKE PROTEIN"/>
    <property type="match status" value="1"/>
</dbReference>
<dbReference type="SUPFAM" id="SSF48403">
    <property type="entry name" value="Ankyrin repeat"/>
    <property type="match status" value="1"/>
</dbReference>
<dbReference type="InterPro" id="IPR006597">
    <property type="entry name" value="Sel1-like"/>
</dbReference>
<dbReference type="Proteomes" id="UP000324974">
    <property type="component" value="Chromosome"/>
</dbReference>
<proteinExistence type="predicted"/>
<dbReference type="RefSeq" id="WP_149115149.1">
    <property type="nucleotide sequence ID" value="NZ_CP042425.1"/>
</dbReference>
<dbReference type="Gene3D" id="1.25.40.10">
    <property type="entry name" value="Tetratricopeptide repeat domain"/>
    <property type="match status" value="2"/>
</dbReference>
<dbReference type="SUPFAM" id="SSF81901">
    <property type="entry name" value="HCP-like"/>
    <property type="match status" value="2"/>
</dbReference>
<protein>
    <submittedName>
        <fullName evidence="1">Cobalamin biosynthesis protein CobT</fullName>
    </submittedName>
</protein>
<dbReference type="Pfam" id="PF08238">
    <property type="entry name" value="Sel1"/>
    <property type="match status" value="6"/>
</dbReference>
<dbReference type="OrthoDB" id="288878at2"/>
<name>A0A5C1AUI4_9BACT</name>
<dbReference type="InterPro" id="IPR011990">
    <property type="entry name" value="TPR-like_helical_dom_sf"/>
</dbReference>
<keyword evidence="2" id="KW-1185">Reference proteome</keyword>
<evidence type="ECO:0000313" key="1">
    <source>
        <dbReference type="EMBL" id="QEL20904.1"/>
    </source>
</evidence>
<dbReference type="InterPro" id="IPR050767">
    <property type="entry name" value="Sel1_AlgK"/>
</dbReference>
<organism evidence="1 2">
    <name type="scientific">Limnoglobus roseus</name>
    <dbReference type="NCBI Taxonomy" id="2598579"/>
    <lineage>
        <taxon>Bacteria</taxon>
        <taxon>Pseudomonadati</taxon>
        <taxon>Planctomycetota</taxon>
        <taxon>Planctomycetia</taxon>
        <taxon>Gemmatales</taxon>
        <taxon>Gemmataceae</taxon>
        <taxon>Limnoglobus</taxon>
    </lineage>
</organism>
<reference evidence="2" key="1">
    <citation type="submission" date="2019-08" db="EMBL/GenBank/DDBJ databases">
        <title>Limnoglobus roseus gen. nov., sp. nov., a novel freshwater planctomycete with a giant genome from the family Gemmataceae.</title>
        <authorList>
            <person name="Kulichevskaya I.S."/>
            <person name="Naumoff D.G."/>
            <person name="Miroshnikov K."/>
            <person name="Ivanova A."/>
            <person name="Philippov D.A."/>
            <person name="Hakobyan A."/>
            <person name="Rijpstra I.C."/>
            <person name="Sinninghe Damste J.S."/>
            <person name="Liesack W."/>
            <person name="Dedysh S.N."/>
        </authorList>
    </citation>
    <scope>NUCLEOTIDE SEQUENCE [LARGE SCALE GENOMIC DNA]</scope>
    <source>
        <strain evidence="2">PX52</strain>
    </source>
</reference>
<gene>
    <name evidence="1" type="ORF">PX52LOC_08026</name>
</gene>